<organism evidence="2 3">
    <name type="scientific">Rhodocollybia butyracea</name>
    <dbReference type="NCBI Taxonomy" id="206335"/>
    <lineage>
        <taxon>Eukaryota</taxon>
        <taxon>Fungi</taxon>
        <taxon>Dikarya</taxon>
        <taxon>Basidiomycota</taxon>
        <taxon>Agaricomycotina</taxon>
        <taxon>Agaricomycetes</taxon>
        <taxon>Agaricomycetidae</taxon>
        <taxon>Agaricales</taxon>
        <taxon>Marasmiineae</taxon>
        <taxon>Omphalotaceae</taxon>
        <taxon>Rhodocollybia</taxon>
    </lineage>
</organism>
<evidence type="ECO:0000256" key="1">
    <source>
        <dbReference type="SAM" id="MobiDB-lite"/>
    </source>
</evidence>
<keyword evidence="3" id="KW-1185">Reference proteome</keyword>
<feature type="region of interest" description="Disordered" evidence="1">
    <location>
        <begin position="1"/>
        <end position="107"/>
    </location>
</feature>
<comment type="caution">
    <text evidence="2">The sequence shown here is derived from an EMBL/GenBank/DDBJ whole genome shotgun (WGS) entry which is preliminary data.</text>
</comment>
<name>A0A9P5PMG3_9AGAR</name>
<feature type="compositionally biased region" description="Polar residues" evidence="1">
    <location>
        <begin position="177"/>
        <end position="188"/>
    </location>
</feature>
<sequence length="263" mass="28326">MIHQLTGLGARASPTPNPPSAWNTFGRRKSRMHNSIPHISDFGASPDVSLSSSQRSRASSQPAETSADLSGSFSGQSLQSVSPPHSRSQSYTPSEPRYSPPSTGFTFGSIGPAFGQSLTPPVPLNLALRFNLGGGMRKATEGQNEVKGSMNLESLSPRPSASMPSLSRHRHLESLSNDGYDNPTSTGPSRPRAQDIFPASSSSDELHRGHRRHRKDTNRSTGSSNNSKPRRYTRREALPPTSAGFAPVPDSFLCETRVNNVSF</sequence>
<accession>A0A9P5PMG3</accession>
<gene>
    <name evidence="2" type="ORF">BDP27DRAFT_1326977</name>
</gene>
<evidence type="ECO:0000313" key="2">
    <source>
        <dbReference type="EMBL" id="KAF9068594.1"/>
    </source>
</evidence>
<dbReference type="EMBL" id="JADNRY010000059">
    <property type="protein sequence ID" value="KAF9068594.1"/>
    <property type="molecule type" value="Genomic_DNA"/>
</dbReference>
<evidence type="ECO:0000313" key="3">
    <source>
        <dbReference type="Proteomes" id="UP000772434"/>
    </source>
</evidence>
<protein>
    <submittedName>
        <fullName evidence="2">Uncharacterized protein</fullName>
    </submittedName>
</protein>
<reference evidence="2" key="1">
    <citation type="submission" date="2020-11" db="EMBL/GenBank/DDBJ databases">
        <authorList>
            <consortium name="DOE Joint Genome Institute"/>
            <person name="Ahrendt S."/>
            <person name="Riley R."/>
            <person name="Andreopoulos W."/>
            <person name="Labutti K."/>
            <person name="Pangilinan J."/>
            <person name="Ruiz-Duenas F.J."/>
            <person name="Barrasa J.M."/>
            <person name="Sanchez-Garcia M."/>
            <person name="Camarero S."/>
            <person name="Miyauchi S."/>
            <person name="Serrano A."/>
            <person name="Linde D."/>
            <person name="Babiker R."/>
            <person name="Drula E."/>
            <person name="Ayuso-Fernandez I."/>
            <person name="Pacheco R."/>
            <person name="Padilla G."/>
            <person name="Ferreira P."/>
            <person name="Barriuso J."/>
            <person name="Kellner H."/>
            <person name="Castanera R."/>
            <person name="Alfaro M."/>
            <person name="Ramirez L."/>
            <person name="Pisabarro A.G."/>
            <person name="Kuo A."/>
            <person name="Tritt A."/>
            <person name="Lipzen A."/>
            <person name="He G."/>
            <person name="Yan M."/>
            <person name="Ng V."/>
            <person name="Cullen D."/>
            <person name="Martin F."/>
            <person name="Rosso M.-N."/>
            <person name="Henrissat B."/>
            <person name="Hibbett D."/>
            <person name="Martinez A.T."/>
            <person name="Grigoriev I.V."/>
        </authorList>
    </citation>
    <scope>NUCLEOTIDE SEQUENCE</scope>
    <source>
        <strain evidence="2">AH 40177</strain>
    </source>
</reference>
<feature type="compositionally biased region" description="Polar residues" evidence="1">
    <location>
        <begin position="151"/>
        <end position="164"/>
    </location>
</feature>
<proteinExistence type="predicted"/>
<feature type="compositionally biased region" description="Low complexity" evidence="1">
    <location>
        <begin position="45"/>
        <end position="82"/>
    </location>
</feature>
<dbReference type="OrthoDB" id="3004741at2759"/>
<dbReference type="Proteomes" id="UP000772434">
    <property type="component" value="Unassembled WGS sequence"/>
</dbReference>
<dbReference type="AlphaFoldDB" id="A0A9P5PMG3"/>
<feature type="region of interest" description="Disordered" evidence="1">
    <location>
        <begin position="139"/>
        <end position="249"/>
    </location>
</feature>
<feature type="compositionally biased region" description="Polar residues" evidence="1">
    <location>
        <begin position="83"/>
        <end position="93"/>
    </location>
</feature>